<gene>
    <name evidence="5" type="ORF">SLS58_005554</name>
</gene>
<name>A0ABR3TQD2_9PEZI</name>
<organism evidence="5 6">
    <name type="scientific">Diplodia intermedia</name>
    <dbReference type="NCBI Taxonomy" id="856260"/>
    <lineage>
        <taxon>Eukaryota</taxon>
        <taxon>Fungi</taxon>
        <taxon>Dikarya</taxon>
        <taxon>Ascomycota</taxon>
        <taxon>Pezizomycotina</taxon>
        <taxon>Dothideomycetes</taxon>
        <taxon>Dothideomycetes incertae sedis</taxon>
        <taxon>Botryosphaeriales</taxon>
        <taxon>Botryosphaeriaceae</taxon>
        <taxon>Diplodia</taxon>
    </lineage>
</organism>
<evidence type="ECO:0000256" key="3">
    <source>
        <dbReference type="ARBA" id="ARBA00023157"/>
    </source>
</evidence>
<dbReference type="PANTHER" id="PTHR33136">
    <property type="entry name" value="RAPID ALKALINIZATION FACTOR-LIKE"/>
    <property type="match status" value="1"/>
</dbReference>
<sequence length="72" mass="7715">MRLDLTILAALGLVAGATAQHVQFISYDAMRRNTVPCSKRIAGQPDNCLKPGTPAHEYTRGCTVVARCARTG</sequence>
<protein>
    <recommendedName>
        <fullName evidence="7">Rapid alkalinization factor</fullName>
    </recommendedName>
</protein>
<keyword evidence="3" id="KW-1015">Disulfide bond</keyword>
<dbReference type="Pfam" id="PF05498">
    <property type="entry name" value="RALF"/>
    <property type="match status" value="1"/>
</dbReference>
<comment type="caution">
    <text evidence="5">The sequence shown here is derived from an EMBL/GenBank/DDBJ whole genome shotgun (WGS) entry which is preliminary data.</text>
</comment>
<evidence type="ECO:0000313" key="5">
    <source>
        <dbReference type="EMBL" id="KAL1642214.1"/>
    </source>
</evidence>
<reference evidence="5 6" key="1">
    <citation type="journal article" date="2023" name="Plant Dis.">
        <title>First Report of Diplodia intermedia Causing Canker and Dieback Diseases on Apple Trees in Canada.</title>
        <authorList>
            <person name="Ellouze W."/>
            <person name="Ilyukhin E."/>
            <person name="Sulman M."/>
            <person name="Ali S."/>
        </authorList>
    </citation>
    <scope>NUCLEOTIDE SEQUENCE [LARGE SCALE GENOMIC DNA]</scope>
    <source>
        <strain evidence="5 6">M45-28</strain>
    </source>
</reference>
<feature type="chain" id="PRO_5045719692" description="Rapid alkalinization factor" evidence="4">
    <location>
        <begin position="20"/>
        <end position="72"/>
    </location>
</feature>
<evidence type="ECO:0000256" key="1">
    <source>
        <dbReference type="ARBA" id="ARBA00009178"/>
    </source>
</evidence>
<keyword evidence="2 4" id="KW-0732">Signal</keyword>
<evidence type="ECO:0000256" key="2">
    <source>
        <dbReference type="ARBA" id="ARBA00022729"/>
    </source>
</evidence>
<evidence type="ECO:0008006" key="7">
    <source>
        <dbReference type="Google" id="ProtNLM"/>
    </source>
</evidence>
<dbReference type="EMBL" id="JAKEKT020000034">
    <property type="protein sequence ID" value="KAL1642214.1"/>
    <property type="molecule type" value="Genomic_DNA"/>
</dbReference>
<dbReference type="PANTHER" id="PTHR33136:SF6">
    <property type="entry name" value="PROTEIN RALF-LIKE 34"/>
    <property type="match status" value="1"/>
</dbReference>
<evidence type="ECO:0000313" key="6">
    <source>
        <dbReference type="Proteomes" id="UP001521184"/>
    </source>
</evidence>
<comment type="similarity">
    <text evidence="1">Belongs to the plant rapid alkalinization factor (RALF) family.</text>
</comment>
<dbReference type="Proteomes" id="UP001521184">
    <property type="component" value="Unassembled WGS sequence"/>
</dbReference>
<feature type="signal peptide" evidence="4">
    <location>
        <begin position="1"/>
        <end position="19"/>
    </location>
</feature>
<dbReference type="InterPro" id="IPR008801">
    <property type="entry name" value="RALF"/>
</dbReference>
<proteinExistence type="inferred from homology"/>
<evidence type="ECO:0000256" key="4">
    <source>
        <dbReference type="SAM" id="SignalP"/>
    </source>
</evidence>
<accession>A0ABR3TQD2</accession>
<keyword evidence="6" id="KW-1185">Reference proteome</keyword>